<gene>
    <name evidence="3" type="ORF">UFOPK2602_01871</name>
    <name evidence="4" type="ORF">UFOPK2806_00083</name>
    <name evidence="5" type="ORF">UFOPK3417_01208</name>
    <name evidence="6" type="ORF">UFOPK4306_01037</name>
</gene>
<evidence type="ECO:0000259" key="2">
    <source>
        <dbReference type="PROSITE" id="PS50977"/>
    </source>
</evidence>
<dbReference type="EMBL" id="CAEZYY010000001">
    <property type="protein sequence ID" value="CAB4736648.1"/>
    <property type="molecule type" value="Genomic_DNA"/>
</dbReference>
<proteinExistence type="predicted"/>
<evidence type="ECO:0000313" key="5">
    <source>
        <dbReference type="EMBL" id="CAB4879280.1"/>
    </source>
</evidence>
<evidence type="ECO:0000313" key="4">
    <source>
        <dbReference type="EMBL" id="CAB4736648.1"/>
    </source>
</evidence>
<dbReference type="InterPro" id="IPR001647">
    <property type="entry name" value="HTH_TetR"/>
</dbReference>
<evidence type="ECO:0000256" key="1">
    <source>
        <dbReference type="ARBA" id="ARBA00023125"/>
    </source>
</evidence>
<organism evidence="4">
    <name type="scientific">freshwater metagenome</name>
    <dbReference type="NCBI Taxonomy" id="449393"/>
    <lineage>
        <taxon>unclassified sequences</taxon>
        <taxon>metagenomes</taxon>
        <taxon>ecological metagenomes</taxon>
    </lineage>
</organism>
<dbReference type="EMBL" id="CAEZXX010000157">
    <property type="protein sequence ID" value="CAB4722941.1"/>
    <property type="molecule type" value="Genomic_DNA"/>
</dbReference>
<evidence type="ECO:0000313" key="3">
    <source>
        <dbReference type="EMBL" id="CAB4722941.1"/>
    </source>
</evidence>
<name>A0A6J6SPQ0_9ZZZZ</name>
<feature type="domain" description="HTH tetR-type" evidence="2">
    <location>
        <begin position="22"/>
        <end position="82"/>
    </location>
</feature>
<accession>A0A6J6SPQ0</accession>
<dbReference type="EMBL" id="CAFBQP010000033">
    <property type="protein sequence ID" value="CAB5061222.1"/>
    <property type="molecule type" value="Genomic_DNA"/>
</dbReference>
<reference evidence="4" key="1">
    <citation type="submission" date="2020-05" db="EMBL/GenBank/DDBJ databases">
        <authorList>
            <person name="Chiriac C."/>
            <person name="Salcher M."/>
            <person name="Ghai R."/>
            <person name="Kavagutti S V."/>
        </authorList>
    </citation>
    <scope>NUCLEOTIDE SEQUENCE</scope>
</reference>
<dbReference type="InterPro" id="IPR009057">
    <property type="entry name" value="Homeodomain-like_sf"/>
</dbReference>
<dbReference type="Gene3D" id="1.10.357.10">
    <property type="entry name" value="Tetracycline Repressor, domain 2"/>
    <property type="match status" value="1"/>
</dbReference>
<dbReference type="EMBL" id="CAFBLR010000116">
    <property type="protein sequence ID" value="CAB4879280.1"/>
    <property type="molecule type" value="Genomic_DNA"/>
</dbReference>
<keyword evidence="1" id="KW-0238">DNA-binding</keyword>
<protein>
    <submittedName>
        <fullName evidence="4">Unannotated protein</fullName>
    </submittedName>
</protein>
<dbReference type="PROSITE" id="PS50977">
    <property type="entry name" value="HTH_TETR_2"/>
    <property type="match status" value="1"/>
</dbReference>
<dbReference type="GO" id="GO:0003677">
    <property type="term" value="F:DNA binding"/>
    <property type="evidence" value="ECO:0007669"/>
    <property type="project" value="UniProtKB-KW"/>
</dbReference>
<dbReference type="SUPFAM" id="SSF46689">
    <property type="entry name" value="Homeodomain-like"/>
    <property type="match status" value="1"/>
</dbReference>
<evidence type="ECO:0000313" key="6">
    <source>
        <dbReference type="EMBL" id="CAB5061222.1"/>
    </source>
</evidence>
<dbReference type="AlphaFoldDB" id="A0A6J6SPQ0"/>
<sequence length="197" mass="21999">MAEHTDSNESVARPPRPQVRAEQARELLVEATIALLRSHPFDEVTTRRVSAASGLNVSVIVRNFGTMHRLLRGCCERLVHDAVARTGQIGNPAIFLDPDIVLRNRLLAWMLGEGYDPSEDGIAQQQMIDRLVEQFRSVNPVSEQAARVWMLFITTTLAGYTLFGELSGITPDDFNHIVRLAVAFRERLPEIALELGL</sequence>